<feature type="compositionally biased region" description="Low complexity" evidence="1">
    <location>
        <begin position="129"/>
        <end position="150"/>
    </location>
</feature>
<accession>A0A2N7W004</accession>
<evidence type="ECO:0000256" key="1">
    <source>
        <dbReference type="SAM" id="MobiDB-lite"/>
    </source>
</evidence>
<gene>
    <name evidence="2" type="ORF">C0Z18_04540</name>
</gene>
<dbReference type="InterPro" id="IPR013394">
    <property type="entry name" value="T3SS_HrpB1/HrpK"/>
</dbReference>
<comment type="caution">
    <text evidence="2">The sequence shown here is derived from an EMBL/GenBank/DDBJ whole genome shotgun (WGS) entry which is preliminary data.</text>
</comment>
<sequence length="166" mass="18238">MTYTRCSDEIAGGLTKMLWTASQFDDEADFEDLLEAMRVLRPRWDGAGTVAAWRYVRRQSWDDARRVLEDDDADAKRSGLHAALMAVCLFGLEDPLWHSYARTAVEQRENPDAAKIGARLLERAAKLDASMQPAASPQAGASASTSPQPQGSDNGGFSASMMWVRA</sequence>
<dbReference type="RefSeq" id="WP_102644330.1">
    <property type="nucleotide sequence ID" value="NZ_PNYA01000003.1"/>
</dbReference>
<protein>
    <recommendedName>
        <fullName evidence="4">Type III secretion protein HrpB1</fullName>
    </recommendedName>
</protein>
<reference evidence="2 3" key="1">
    <citation type="submission" date="2018-01" db="EMBL/GenBank/DDBJ databases">
        <title>Whole genome analyses suggest that Burkholderia sensu lato contains two further novel genera in the rhizoxinica-symbiotica group Mycetohabitans gen. nov., and Trinickia gen. nov.: implications for the evolution of diazotrophy and nodulation in the Burkholderiaceae.</title>
        <authorList>
            <person name="Estrada-de los Santos P."/>
            <person name="Palmer M."/>
            <person name="Chavez-Ramirez B."/>
            <person name="Beukes C."/>
            <person name="Steenkamp E.T."/>
            <person name="Hirsch A.M."/>
            <person name="Manyaka P."/>
            <person name="Maluk M."/>
            <person name="Lafos M."/>
            <person name="Crook M."/>
            <person name="Gross E."/>
            <person name="Simon M.F."/>
            <person name="Bueno dos Reis Junior F."/>
            <person name="Poole P.S."/>
            <person name="Venter S.N."/>
            <person name="James E.K."/>
        </authorList>
    </citation>
    <scope>NUCLEOTIDE SEQUENCE [LARGE SCALE GENOMIC DNA]</scope>
    <source>
        <strain evidence="2 3">GIMN1.004</strain>
    </source>
</reference>
<evidence type="ECO:0008006" key="4">
    <source>
        <dbReference type="Google" id="ProtNLM"/>
    </source>
</evidence>
<evidence type="ECO:0000313" key="2">
    <source>
        <dbReference type="EMBL" id="PMS22742.1"/>
    </source>
</evidence>
<dbReference type="Proteomes" id="UP000235616">
    <property type="component" value="Unassembled WGS sequence"/>
</dbReference>
<name>A0A2N7W004_9BURK</name>
<dbReference type="AlphaFoldDB" id="A0A2N7W004"/>
<dbReference type="Pfam" id="PF09613">
    <property type="entry name" value="HrpB1_HrpK"/>
    <property type="match status" value="1"/>
</dbReference>
<keyword evidence="3" id="KW-1185">Reference proteome</keyword>
<evidence type="ECO:0000313" key="3">
    <source>
        <dbReference type="Proteomes" id="UP000235616"/>
    </source>
</evidence>
<organism evidence="2 3">
    <name type="scientific">Trinickia dabaoshanensis</name>
    <dbReference type="NCBI Taxonomy" id="564714"/>
    <lineage>
        <taxon>Bacteria</taxon>
        <taxon>Pseudomonadati</taxon>
        <taxon>Pseudomonadota</taxon>
        <taxon>Betaproteobacteria</taxon>
        <taxon>Burkholderiales</taxon>
        <taxon>Burkholderiaceae</taxon>
        <taxon>Trinickia</taxon>
    </lineage>
</organism>
<dbReference type="EMBL" id="PNYA01000003">
    <property type="protein sequence ID" value="PMS22742.1"/>
    <property type="molecule type" value="Genomic_DNA"/>
</dbReference>
<feature type="region of interest" description="Disordered" evidence="1">
    <location>
        <begin position="129"/>
        <end position="159"/>
    </location>
</feature>
<dbReference type="OrthoDB" id="8779389at2"/>
<proteinExistence type="predicted"/>